<feature type="domain" description="Serine dehydratase-like alpha subunit" evidence="12">
    <location>
        <begin position="15"/>
        <end position="276"/>
    </location>
</feature>
<keyword evidence="6 11" id="KW-0479">Metal-binding</keyword>
<gene>
    <name evidence="13" type="ORF">IV45_GL001246</name>
</gene>
<dbReference type="PANTHER" id="PTHR30182:SF1">
    <property type="entry name" value="L-SERINE DEHYDRATASE 1"/>
    <property type="match status" value="1"/>
</dbReference>
<comment type="pathway">
    <text evidence="2">Carbohydrate biosynthesis; gluconeogenesis.</text>
</comment>
<dbReference type="GO" id="GO:0046872">
    <property type="term" value="F:metal ion binding"/>
    <property type="evidence" value="ECO:0007669"/>
    <property type="project" value="UniProtKB-KW"/>
</dbReference>
<dbReference type="OrthoDB" id="9805537at2"/>
<dbReference type="InterPro" id="IPR005130">
    <property type="entry name" value="Ser_deHydtase-like_asu"/>
</dbReference>
<dbReference type="EMBL" id="JQBW01000004">
    <property type="protein sequence ID" value="KRN59500.1"/>
    <property type="molecule type" value="Genomic_DNA"/>
</dbReference>
<keyword evidence="5 11" id="KW-0004">4Fe-4S</keyword>
<comment type="caution">
    <text evidence="13">The sequence shown here is derived from an EMBL/GenBank/DDBJ whole genome shotgun (WGS) entry which is preliminary data.</text>
</comment>
<dbReference type="GO" id="GO:0051539">
    <property type="term" value="F:4 iron, 4 sulfur cluster binding"/>
    <property type="evidence" value="ECO:0007669"/>
    <property type="project" value="UniProtKB-UniRule"/>
</dbReference>
<evidence type="ECO:0000256" key="1">
    <source>
        <dbReference type="ARBA" id="ARBA00001966"/>
    </source>
</evidence>
<evidence type="ECO:0000256" key="4">
    <source>
        <dbReference type="ARBA" id="ARBA00022432"/>
    </source>
</evidence>
<dbReference type="InterPro" id="IPR004642">
    <property type="entry name" value="Ser_deHydtase_asu"/>
</dbReference>
<dbReference type="Pfam" id="PF03313">
    <property type="entry name" value="SDH_alpha"/>
    <property type="match status" value="1"/>
</dbReference>
<evidence type="ECO:0000259" key="12">
    <source>
        <dbReference type="Pfam" id="PF03313"/>
    </source>
</evidence>
<comment type="catalytic activity">
    <reaction evidence="10 11">
        <text>L-serine = pyruvate + NH4(+)</text>
        <dbReference type="Rhea" id="RHEA:19169"/>
        <dbReference type="ChEBI" id="CHEBI:15361"/>
        <dbReference type="ChEBI" id="CHEBI:28938"/>
        <dbReference type="ChEBI" id="CHEBI:33384"/>
        <dbReference type="EC" id="4.3.1.17"/>
    </reaction>
</comment>
<dbReference type="AlphaFoldDB" id="A0A0R2IAM9"/>
<accession>A0A0R2IAM9</accession>
<keyword evidence="7 11" id="KW-0408">Iron</keyword>
<dbReference type="STRING" id="396268.IV45_GL001246"/>
<dbReference type="NCBIfam" id="TIGR00718">
    <property type="entry name" value="sda_alpha"/>
    <property type="match status" value="1"/>
</dbReference>
<evidence type="ECO:0000313" key="14">
    <source>
        <dbReference type="Proteomes" id="UP000050934"/>
    </source>
</evidence>
<dbReference type="GO" id="GO:0003941">
    <property type="term" value="F:L-serine ammonia-lyase activity"/>
    <property type="evidence" value="ECO:0007669"/>
    <property type="project" value="UniProtKB-UniRule"/>
</dbReference>
<keyword evidence="9 11" id="KW-0456">Lyase</keyword>
<name>A0A0R2IAM9_9LACO</name>
<evidence type="ECO:0000256" key="11">
    <source>
        <dbReference type="RuleBase" id="RU366059"/>
    </source>
</evidence>
<reference evidence="13 14" key="1">
    <citation type="journal article" date="2015" name="Genome Announc.">
        <title>Expanding the biotechnology potential of lactobacilli through comparative genomics of 213 strains and associated genera.</title>
        <authorList>
            <person name="Sun Z."/>
            <person name="Harris H.M."/>
            <person name="McCann A."/>
            <person name="Guo C."/>
            <person name="Argimon S."/>
            <person name="Zhang W."/>
            <person name="Yang X."/>
            <person name="Jeffery I.B."/>
            <person name="Cooney J.C."/>
            <person name="Kagawa T.F."/>
            <person name="Liu W."/>
            <person name="Song Y."/>
            <person name="Salvetti E."/>
            <person name="Wrobel A."/>
            <person name="Rasinkangas P."/>
            <person name="Parkhill J."/>
            <person name="Rea M.C."/>
            <person name="O'Sullivan O."/>
            <person name="Ritari J."/>
            <person name="Douillard F.P."/>
            <person name="Paul Ross R."/>
            <person name="Yang R."/>
            <person name="Briner A.E."/>
            <person name="Felis G.E."/>
            <person name="de Vos W.M."/>
            <person name="Barrangou R."/>
            <person name="Klaenhammer T.R."/>
            <person name="Caufield P.W."/>
            <person name="Cui Y."/>
            <person name="Zhang H."/>
            <person name="O'Toole P.W."/>
        </authorList>
    </citation>
    <scope>NUCLEOTIDE SEQUENCE [LARGE SCALE GENOMIC DNA]</scope>
    <source>
        <strain evidence="13 14">DSM 17896</strain>
    </source>
</reference>
<dbReference type="InterPro" id="IPR051318">
    <property type="entry name" value="Fe-S_L-Ser"/>
</dbReference>
<dbReference type="RefSeq" id="WP_057739660.1">
    <property type="nucleotide sequence ID" value="NZ_JQBW01000004.1"/>
</dbReference>
<evidence type="ECO:0000256" key="8">
    <source>
        <dbReference type="ARBA" id="ARBA00023014"/>
    </source>
</evidence>
<evidence type="ECO:0000256" key="2">
    <source>
        <dbReference type="ARBA" id="ARBA00004742"/>
    </source>
</evidence>
<keyword evidence="14" id="KW-1185">Reference proteome</keyword>
<evidence type="ECO:0000256" key="9">
    <source>
        <dbReference type="ARBA" id="ARBA00023239"/>
    </source>
</evidence>
<evidence type="ECO:0000256" key="7">
    <source>
        <dbReference type="ARBA" id="ARBA00023004"/>
    </source>
</evidence>
<proteinExistence type="inferred from homology"/>
<dbReference type="EC" id="4.3.1.17" evidence="11"/>
<keyword evidence="8 11" id="KW-0411">Iron-sulfur</keyword>
<comment type="similarity">
    <text evidence="3 11">Belongs to the iron-sulfur dependent L-serine dehydratase family.</text>
</comment>
<dbReference type="Proteomes" id="UP000050934">
    <property type="component" value="Unassembled WGS sequence"/>
</dbReference>
<organism evidence="13 14">
    <name type="scientific">Limosilactobacillus secaliphilus</name>
    <dbReference type="NCBI Taxonomy" id="396268"/>
    <lineage>
        <taxon>Bacteria</taxon>
        <taxon>Bacillati</taxon>
        <taxon>Bacillota</taxon>
        <taxon>Bacilli</taxon>
        <taxon>Lactobacillales</taxon>
        <taxon>Lactobacillaceae</taxon>
        <taxon>Limosilactobacillus</taxon>
    </lineage>
</organism>
<evidence type="ECO:0000256" key="3">
    <source>
        <dbReference type="ARBA" id="ARBA00008636"/>
    </source>
</evidence>
<evidence type="ECO:0000256" key="6">
    <source>
        <dbReference type="ARBA" id="ARBA00022723"/>
    </source>
</evidence>
<protein>
    <recommendedName>
        <fullName evidence="11">L-serine dehydratase</fullName>
        <ecNumber evidence="11">4.3.1.17</ecNumber>
    </recommendedName>
</protein>
<dbReference type="GO" id="GO:0006094">
    <property type="term" value="P:gluconeogenesis"/>
    <property type="evidence" value="ECO:0007669"/>
    <property type="project" value="UniProtKB-KW"/>
</dbReference>
<evidence type="ECO:0000256" key="5">
    <source>
        <dbReference type="ARBA" id="ARBA00022485"/>
    </source>
</evidence>
<keyword evidence="4 11" id="KW-0312">Gluconeogenesis</keyword>
<comment type="cofactor">
    <cofactor evidence="1 11">
        <name>[4Fe-4S] cluster</name>
        <dbReference type="ChEBI" id="CHEBI:49883"/>
    </cofactor>
</comment>
<dbReference type="PANTHER" id="PTHR30182">
    <property type="entry name" value="L-SERINE DEHYDRATASE"/>
    <property type="match status" value="1"/>
</dbReference>
<evidence type="ECO:0000313" key="13">
    <source>
        <dbReference type="EMBL" id="KRN59500.1"/>
    </source>
</evidence>
<sequence length="294" mass="29949">MYESIKQIVTTAEKKKQPICQLIIDAEVADSGVSRDAVWNKMKRNLDTMRQAVKKGETGAGVHSPTGLTGGEAIKVKKYREQHKSLSGDTMMGAVQAALATNEVNAALGVICATPTAGSAGTMPGVIAALEDRLHLSEEQLVNFLFTAGGFGLVIANHANIAGATGGCQAEVGSASAMAAAAAVEAAGGTPQQSAEALSIAISNLLGLVCDPIAGLVEVPCVKRNAIGTANALVAADLALAGCTSLIPADECIQAMDKVGRNLPSSLRETGMGGLAGTPTGQRIRAKIFGKDVK</sequence>
<evidence type="ECO:0000256" key="10">
    <source>
        <dbReference type="ARBA" id="ARBA00049406"/>
    </source>
</evidence>
<dbReference type="PATRIC" id="fig|396268.3.peg.1263"/>